<evidence type="ECO:0000313" key="1">
    <source>
        <dbReference type="EMBL" id="VDP56141.1"/>
    </source>
</evidence>
<protein>
    <submittedName>
        <fullName evidence="1">Uncharacterized protein</fullName>
    </submittedName>
</protein>
<proteinExistence type="predicted"/>
<sequence length="103" mass="11786">MPVHMLDTLLITMGEQDAGLVILRHCLPQTSYLHFTSLPLADYLLAHPKLHESPEESVRTDLPNFLNEYEWCYGQVDVVYNMPLLEHIPDEVSSHEPSDSFPP</sequence>
<dbReference type="AlphaFoldDB" id="A0A183P8Z1"/>
<gene>
    <name evidence="1" type="ORF">SMTD_LOCUS10827</name>
</gene>
<dbReference type="EMBL" id="UZAL01030906">
    <property type="protein sequence ID" value="VDP56141.1"/>
    <property type="molecule type" value="Genomic_DNA"/>
</dbReference>
<evidence type="ECO:0000313" key="2">
    <source>
        <dbReference type="Proteomes" id="UP000269396"/>
    </source>
</evidence>
<name>A0A183P8Z1_9TREM</name>
<accession>A0A183P8Z1</accession>
<dbReference type="Proteomes" id="UP000269396">
    <property type="component" value="Unassembled WGS sequence"/>
</dbReference>
<reference evidence="1 2" key="1">
    <citation type="submission" date="2018-11" db="EMBL/GenBank/DDBJ databases">
        <authorList>
            <consortium name="Pathogen Informatics"/>
        </authorList>
    </citation>
    <scope>NUCLEOTIDE SEQUENCE [LARGE SCALE GENOMIC DNA]</scope>
    <source>
        <strain>Denwood</strain>
        <strain evidence="2">Zambia</strain>
    </source>
</reference>
<organism evidence="1 2">
    <name type="scientific">Schistosoma mattheei</name>
    <dbReference type="NCBI Taxonomy" id="31246"/>
    <lineage>
        <taxon>Eukaryota</taxon>
        <taxon>Metazoa</taxon>
        <taxon>Spiralia</taxon>
        <taxon>Lophotrochozoa</taxon>
        <taxon>Platyhelminthes</taxon>
        <taxon>Trematoda</taxon>
        <taxon>Digenea</taxon>
        <taxon>Strigeidida</taxon>
        <taxon>Schistosomatoidea</taxon>
        <taxon>Schistosomatidae</taxon>
        <taxon>Schistosoma</taxon>
    </lineage>
</organism>
<keyword evidence="2" id="KW-1185">Reference proteome</keyword>